<evidence type="ECO:0000256" key="1">
    <source>
        <dbReference type="SAM" id="MobiDB-lite"/>
    </source>
</evidence>
<dbReference type="PANTHER" id="PTHR38436">
    <property type="entry name" value="POLYKETIDE CYCLASE SNOAL-LIKE DOMAIN"/>
    <property type="match status" value="1"/>
</dbReference>
<dbReference type="Gene3D" id="3.10.450.50">
    <property type="match status" value="2"/>
</dbReference>
<name>A0ABN1JAQ8_9CLOT</name>
<dbReference type="InterPro" id="IPR032710">
    <property type="entry name" value="NTF2-like_dom_sf"/>
</dbReference>
<dbReference type="PANTHER" id="PTHR38436:SF1">
    <property type="entry name" value="ESTER CYCLASE"/>
    <property type="match status" value="1"/>
</dbReference>
<protein>
    <recommendedName>
        <fullName evidence="4">Polyketide cyclase</fullName>
    </recommendedName>
</protein>
<proteinExistence type="predicted"/>
<feature type="compositionally biased region" description="Basic and acidic residues" evidence="1">
    <location>
        <begin position="19"/>
        <end position="30"/>
    </location>
</feature>
<dbReference type="InterPro" id="IPR009959">
    <property type="entry name" value="Cyclase_SnoaL-like"/>
</dbReference>
<dbReference type="RefSeq" id="WP_343758660.1">
    <property type="nucleotide sequence ID" value="NZ_BAAACG010000003.1"/>
</dbReference>
<feature type="compositionally biased region" description="Polar residues" evidence="1">
    <location>
        <begin position="1"/>
        <end position="15"/>
    </location>
</feature>
<dbReference type="EMBL" id="BAAACG010000003">
    <property type="protein sequence ID" value="GAA0734046.1"/>
    <property type="molecule type" value="Genomic_DNA"/>
</dbReference>
<gene>
    <name evidence="2" type="ORF">GCM10008906_05720</name>
</gene>
<keyword evidence="3" id="KW-1185">Reference proteome</keyword>
<accession>A0ABN1JAQ8</accession>
<sequence length="407" mass="46800">MANDNKSNSFETKANLNDPKSDSKEFKNNLKQRDDGKIFYGDSTEVNPVGYSDYNDFIKNKKSKQDLKGFDSQYNDFVDYIMKITHGIWEEKGIGIIYDTYHNNVTMHTGSSNITGIQSVIAGTLQTLHAFPDRRLIGQNVVWSNFDKEGYLSSHRIMSTATNLGDSEFGPATGRKITFRTAVDCAVHNNRIHEEWLVRDNLWIVKQLGFDSHEVAKKMAKATSSKTPALQTRYGLCESMEGQFFPEKYTAKDSSIGEFMLEMTSRIYQYKMLNDVKKYYADNATVHYICDKDLVGFDQIQGMLISLLSSFPNASYNVDRVTCNQRGKIEENDWNVSLRWRLRGIHEGRGYFGAPSGKPIEILGINHFHVRDNKVVEEWVTFDGLDVLRQIYLQTDDEYYKEEEKEI</sequence>
<feature type="region of interest" description="Disordered" evidence="1">
    <location>
        <begin position="1"/>
        <end position="30"/>
    </location>
</feature>
<evidence type="ECO:0008006" key="4">
    <source>
        <dbReference type="Google" id="ProtNLM"/>
    </source>
</evidence>
<evidence type="ECO:0000313" key="3">
    <source>
        <dbReference type="Proteomes" id="UP001501510"/>
    </source>
</evidence>
<organism evidence="2 3">
    <name type="scientific">Clostridium oceanicum</name>
    <dbReference type="NCBI Taxonomy" id="1543"/>
    <lineage>
        <taxon>Bacteria</taxon>
        <taxon>Bacillati</taxon>
        <taxon>Bacillota</taxon>
        <taxon>Clostridia</taxon>
        <taxon>Eubacteriales</taxon>
        <taxon>Clostridiaceae</taxon>
        <taxon>Clostridium</taxon>
    </lineage>
</organism>
<dbReference type="Proteomes" id="UP001501510">
    <property type="component" value="Unassembled WGS sequence"/>
</dbReference>
<dbReference type="Pfam" id="PF07366">
    <property type="entry name" value="SnoaL"/>
    <property type="match status" value="2"/>
</dbReference>
<reference evidence="2 3" key="1">
    <citation type="journal article" date="2019" name="Int. J. Syst. Evol. Microbiol.">
        <title>The Global Catalogue of Microorganisms (GCM) 10K type strain sequencing project: providing services to taxonomists for standard genome sequencing and annotation.</title>
        <authorList>
            <consortium name="The Broad Institute Genomics Platform"/>
            <consortium name="The Broad Institute Genome Sequencing Center for Infectious Disease"/>
            <person name="Wu L."/>
            <person name="Ma J."/>
        </authorList>
    </citation>
    <scope>NUCLEOTIDE SEQUENCE [LARGE SCALE GENOMIC DNA]</scope>
    <source>
        <strain evidence="2 3">JCM 1407</strain>
    </source>
</reference>
<dbReference type="SUPFAM" id="SSF54427">
    <property type="entry name" value="NTF2-like"/>
    <property type="match status" value="2"/>
</dbReference>
<comment type="caution">
    <text evidence="2">The sequence shown here is derived from an EMBL/GenBank/DDBJ whole genome shotgun (WGS) entry which is preliminary data.</text>
</comment>
<evidence type="ECO:0000313" key="2">
    <source>
        <dbReference type="EMBL" id="GAA0734046.1"/>
    </source>
</evidence>